<feature type="compositionally biased region" description="Polar residues" evidence="1">
    <location>
        <begin position="1"/>
        <end position="20"/>
    </location>
</feature>
<feature type="compositionally biased region" description="Basic residues" evidence="1">
    <location>
        <begin position="592"/>
        <end position="612"/>
    </location>
</feature>
<protein>
    <submittedName>
        <fullName evidence="2">Uncharacterized protein</fullName>
    </submittedName>
</protein>
<evidence type="ECO:0000313" key="3">
    <source>
        <dbReference type="Proteomes" id="UP001221757"/>
    </source>
</evidence>
<sequence length="612" mass="66324">MPATSSSTTHATRNPTQPVQKSRHRVGRPSGKLTPAQQAMRALQVAQRKLKQRELEEDIDGWFKRRDKFIEQVAERHDRTVDYIKALLTNPSQFKLTRAINIRNAVVHDLHLKAEARGEKIPLKELMHLADEVMLESLSPQDWDPRIQEEFMNLLERTGTRAVAFFSRGHVDDGFLPTYAESGESMDFYLQSTKIPGLDLLRRYELWCCNRDRAPQTRETLNGLRGQIKTSVTGGLQEMTKNPKLAMSYSNYLVAIQQSWKVKLLGWPTDIPFVNPSKIGTIDRVRRIRDGLRNGPIHWVYLQADEIADVNAEVKCRRTDGTLHAPRKPHADAGKKHKCRGLEENESSDEDDGDNDYGDKALIPGTSTFAAAAATPSSSSSTTASSSTPAAASSAAPTSTLPSVAAAFDGAPYVAPPPAGFAVPASFAVPAGFDDFDYNDMVLDFNALAADFGRYDAASDALQGLNSMSLGPTNVHGAYGIYPTTIDAHGAHPIVNVAGGAFPPSTSPVVPSPLTTPLGAANAGGFQFGALTTPASFSATPAPSERPVAKASKRRASADGAKRVRKPRSDKGKPRPKATAVENETPAEKAARMARKKAAALRKIASRAGRRA</sequence>
<gene>
    <name evidence="2" type="ORF">B0H17DRAFT_1209746</name>
</gene>
<proteinExistence type="predicted"/>
<keyword evidence="3" id="KW-1185">Reference proteome</keyword>
<feature type="region of interest" description="Disordered" evidence="1">
    <location>
        <begin position="373"/>
        <end position="396"/>
    </location>
</feature>
<evidence type="ECO:0000256" key="1">
    <source>
        <dbReference type="SAM" id="MobiDB-lite"/>
    </source>
</evidence>
<feature type="compositionally biased region" description="Acidic residues" evidence="1">
    <location>
        <begin position="344"/>
        <end position="356"/>
    </location>
</feature>
<name>A0AAD7CY79_MYCRO</name>
<feature type="compositionally biased region" description="Basic and acidic residues" evidence="1">
    <location>
        <begin position="556"/>
        <end position="573"/>
    </location>
</feature>
<dbReference type="Proteomes" id="UP001221757">
    <property type="component" value="Unassembled WGS sequence"/>
</dbReference>
<organism evidence="2 3">
    <name type="scientific">Mycena rosella</name>
    <name type="common">Pink bonnet</name>
    <name type="synonym">Agaricus rosellus</name>
    <dbReference type="NCBI Taxonomy" id="1033263"/>
    <lineage>
        <taxon>Eukaryota</taxon>
        <taxon>Fungi</taxon>
        <taxon>Dikarya</taxon>
        <taxon>Basidiomycota</taxon>
        <taxon>Agaricomycotina</taxon>
        <taxon>Agaricomycetes</taxon>
        <taxon>Agaricomycetidae</taxon>
        <taxon>Agaricales</taxon>
        <taxon>Marasmiineae</taxon>
        <taxon>Mycenaceae</taxon>
        <taxon>Mycena</taxon>
    </lineage>
</organism>
<accession>A0AAD7CY79</accession>
<comment type="caution">
    <text evidence="2">The sequence shown here is derived from an EMBL/GenBank/DDBJ whole genome shotgun (WGS) entry which is preliminary data.</text>
</comment>
<feature type="region of interest" description="Disordered" evidence="1">
    <location>
        <begin position="537"/>
        <end position="612"/>
    </location>
</feature>
<feature type="region of interest" description="Disordered" evidence="1">
    <location>
        <begin position="1"/>
        <end position="38"/>
    </location>
</feature>
<reference evidence="2" key="1">
    <citation type="submission" date="2023-03" db="EMBL/GenBank/DDBJ databases">
        <title>Massive genome expansion in bonnet fungi (Mycena s.s.) driven by repeated elements and novel gene families across ecological guilds.</title>
        <authorList>
            <consortium name="Lawrence Berkeley National Laboratory"/>
            <person name="Harder C.B."/>
            <person name="Miyauchi S."/>
            <person name="Viragh M."/>
            <person name="Kuo A."/>
            <person name="Thoen E."/>
            <person name="Andreopoulos B."/>
            <person name="Lu D."/>
            <person name="Skrede I."/>
            <person name="Drula E."/>
            <person name="Henrissat B."/>
            <person name="Morin E."/>
            <person name="Kohler A."/>
            <person name="Barry K."/>
            <person name="LaButti K."/>
            <person name="Morin E."/>
            <person name="Salamov A."/>
            <person name="Lipzen A."/>
            <person name="Mereny Z."/>
            <person name="Hegedus B."/>
            <person name="Baldrian P."/>
            <person name="Stursova M."/>
            <person name="Weitz H."/>
            <person name="Taylor A."/>
            <person name="Grigoriev I.V."/>
            <person name="Nagy L.G."/>
            <person name="Martin F."/>
            <person name="Kauserud H."/>
        </authorList>
    </citation>
    <scope>NUCLEOTIDE SEQUENCE</scope>
    <source>
        <strain evidence="2">CBHHK067</strain>
    </source>
</reference>
<feature type="region of interest" description="Disordered" evidence="1">
    <location>
        <begin position="321"/>
        <end position="360"/>
    </location>
</feature>
<dbReference type="AlphaFoldDB" id="A0AAD7CY79"/>
<dbReference type="EMBL" id="JARKIE010000189">
    <property type="protein sequence ID" value="KAJ7669096.1"/>
    <property type="molecule type" value="Genomic_DNA"/>
</dbReference>
<evidence type="ECO:0000313" key="2">
    <source>
        <dbReference type="EMBL" id="KAJ7669096.1"/>
    </source>
</evidence>